<dbReference type="Gene3D" id="3.40.366.10">
    <property type="entry name" value="Malonyl-Coenzyme A Acyl Carrier Protein, domain 2"/>
    <property type="match status" value="1"/>
</dbReference>
<dbReference type="SUPFAM" id="SSF52151">
    <property type="entry name" value="FabD/lysophospholipase-like"/>
    <property type="match status" value="1"/>
</dbReference>
<dbReference type="InterPro" id="IPR001227">
    <property type="entry name" value="Ac_transferase_dom_sf"/>
</dbReference>
<dbReference type="SMART" id="SM00827">
    <property type="entry name" value="PKS_AT"/>
    <property type="match status" value="1"/>
</dbReference>
<evidence type="ECO:0000313" key="2">
    <source>
        <dbReference type="EMBL" id="GLR27534.1"/>
    </source>
</evidence>
<comment type="caution">
    <text evidence="2">The sequence shown here is derived from an EMBL/GenBank/DDBJ whole genome shotgun (WGS) entry which is preliminary data.</text>
</comment>
<dbReference type="RefSeq" id="WP_284282361.1">
    <property type="nucleotide sequence ID" value="NZ_BSOJ01000032.1"/>
</dbReference>
<reference evidence="3" key="1">
    <citation type="journal article" date="2019" name="Int. J. Syst. Evol. Microbiol.">
        <title>The Global Catalogue of Microorganisms (GCM) 10K type strain sequencing project: providing services to taxonomists for standard genome sequencing and annotation.</title>
        <authorList>
            <consortium name="The Broad Institute Genomics Platform"/>
            <consortium name="The Broad Institute Genome Sequencing Center for Infectious Disease"/>
            <person name="Wu L."/>
            <person name="Ma J."/>
        </authorList>
    </citation>
    <scope>NUCLEOTIDE SEQUENCE [LARGE SCALE GENOMIC DNA]</scope>
    <source>
        <strain evidence="3">NBRC 105857</strain>
    </source>
</reference>
<organism evidence="2 3">
    <name type="scientific">Limnobacter litoralis</name>
    <dbReference type="NCBI Taxonomy" id="481366"/>
    <lineage>
        <taxon>Bacteria</taxon>
        <taxon>Pseudomonadati</taxon>
        <taxon>Pseudomonadota</taxon>
        <taxon>Betaproteobacteria</taxon>
        <taxon>Burkholderiales</taxon>
        <taxon>Burkholderiaceae</taxon>
        <taxon>Limnobacter</taxon>
    </lineage>
</organism>
<dbReference type="SUPFAM" id="SSF55048">
    <property type="entry name" value="Probable ACP-binding domain of malonyl-CoA ACP transacylase"/>
    <property type="match status" value="1"/>
</dbReference>
<dbReference type="InterPro" id="IPR014043">
    <property type="entry name" value="Acyl_transferase_dom"/>
</dbReference>
<dbReference type="PANTHER" id="PTHR42681:SF6">
    <property type="entry name" value="BLL0263 PROTEIN"/>
    <property type="match status" value="1"/>
</dbReference>
<dbReference type="EMBL" id="BSOJ01000032">
    <property type="protein sequence ID" value="GLR27534.1"/>
    <property type="molecule type" value="Genomic_DNA"/>
</dbReference>
<feature type="domain" description="Malonyl-CoA:ACP transacylase (MAT)" evidence="1">
    <location>
        <begin position="6"/>
        <end position="300"/>
    </location>
</feature>
<sequence length="307" mass="32732">MSLCVLCPGQGSQSLNMFDRLRNDPLAEPALQAAWEHLPGAVRLGVSESTCYQTNAVAQPALVLYAGVVGELLRQQGVVPALVSGYSVGELSAQVVAGKLSTGHGIELAALRAQRMDDASPVDHGLMAIKGMRTAVVETLLPKLGEFPVAIYNDEQHCVVGGGKAALASLGNTLQQQHGAHVVHLCVKVPSHTHWLKQASVDFARDLQKVTWLTGDSLVLSGLAGRVCSAPQDSIDCLARQLSEALYWGLALDMAVEQGATVFFETGPGNTLSRMVRERFPDLPCRSLSDFKTVQGALNWLLKQGVS</sequence>
<gene>
    <name evidence="2" type="primary">mdcH</name>
    <name evidence="2" type="ORF">GCM10007875_26250</name>
</gene>
<dbReference type="InterPro" id="IPR016035">
    <property type="entry name" value="Acyl_Trfase/lysoPLipase"/>
</dbReference>
<keyword evidence="3" id="KW-1185">Reference proteome</keyword>
<evidence type="ECO:0000313" key="3">
    <source>
        <dbReference type="Proteomes" id="UP001156664"/>
    </source>
</evidence>
<name>A0ABQ5YSC9_9BURK</name>
<dbReference type="InterPro" id="IPR016036">
    <property type="entry name" value="Malonyl_transacylase_ACP-bd"/>
</dbReference>
<proteinExistence type="predicted"/>
<accession>A0ABQ5YSC9</accession>
<dbReference type="InterPro" id="IPR050858">
    <property type="entry name" value="Mal-CoA-ACP_Trans/PKS_FabD"/>
</dbReference>
<dbReference type="Proteomes" id="UP001156664">
    <property type="component" value="Unassembled WGS sequence"/>
</dbReference>
<dbReference type="Gene3D" id="3.30.70.250">
    <property type="entry name" value="Malonyl-CoA ACP transacylase, ACP-binding"/>
    <property type="match status" value="1"/>
</dbReference>
<evidence type="ECO:0000259" key="1">
    <source>
        <dbReference type="SMART" id="SM00827"/>
    </source>
</evidence>
<protein>
    <submittedName>
        <fullName evidence="2">Malonate decarboxylase subunit epsilon</fullName>
    </submittedName>
</protein>
<dbReference type="PANTHER" id="PTHR42681">
    <property type="entry name" value="MALONYL-COA-ACYL CARRIER PROTEIN TRANSACYLASE, MITOCHONDRIAL"/>
    <property type="match status" value="1"/>
</dbReference>
<dbReference type="Pfam" id="PF00698">
    <property type="entry name" value="Acyl_transf_1"/>
    <property type="match status" value="1"/>
</dbReference>